<accession>A0A2T4GHL4</accession>
<dbReference type="PANTHER" id="PTHR12265:SF14">
    <property type="entry name" value="INDOLE-DITERPENE BIOSYNTHESIS PROTEIN PAXU"/>
    <property type="match status" value="1"/>
</dbReference>
<reference evidence="1 2" key="1">
    <citation type="submission" date="2018-02" db="EMBL/GenBank/DDBJ databases">
        <title>Fusarium culmorum secondary metabolites in fungal-bacterial-plant interactions.</title>
        <authorList>
            <person name="Schmidt R."/>
        </authorList>
    </citation>
    <scope>NUCLEOTIDE SEQUENCE [LARGE SCALE GENOMIC DNA]</scope>
    <source>
        <strain evidence="1 2">PV</strain>
    </source>
</reference>
<evidence type="ECO:0000313" key="2">
    <source>
        <dbReference type="Proteomes" id="UP000241587"/>
    </source>
</evidence>
<organism evidence="1 2">
    <name type="scientific">Fusarium culmorum</name>
    <dbReference type="NCBI Taxonomy" id="5516"/>
    <lineage>
        <taxon>Eukaryota</taxon>
        <taxon>Fungi</taxon>
        <taxon>Dikarya</taxon>
        <taxon>Ascomycota</taxon>
        <taxon>Pezizomycotina</taxon>
        <taxon>Sordariomycetes</taxon>
        <taxon>Hypocreomycetidae</taxon>
        <taxon>Hypocreales</taxon>
        <taxon>Nectriaceae</taxon>
        <taxon>Fusarium</taxon>
    </lineage>
</organism>
<dbReference type="AlphaFoldDB" id="A0A2T4GHL4"/>
<dbReference type="SUPFAM" id="SSF53474">
    <property type="entry name" value="alpha/beta-Hydrolases"/>
    <property type="match status" value="1"/>
</dbReference>
<dbReference type="EMBL" id="PVEM01000016">
    <property type="protein sequence ID" value="PTD02985.1"/>
    <property type="molecule type" value="Genomic_DNA"/>
</dbReference>
<dbReference type="Pfam" id="PF05705">
    <property type="entry name" value="DUF829"/>
    <property type="match status" value="1"/>
</dbReference>
<gene>
    <name evidence="1" type="ORF">FCULG_00009181</name>
</gene>
<dbReference type="OrthoDB" id="77878at2759"/>
<dbReference type="InterPro" id="IPR008547">
    <property type="entry name" value="DUF829_TMEM53"/>
</dbReference>
<comment type="caution">
    <text evidence="1">The sequence shown here is derived from an EMBL/GenBank/DDBJ whole genome shotgun (WGS) entry which is preliminary data.</text>
</comment>
<protein>
    <recommendedName>
        <fullName evidence="3">Transmembrane protein 53</fullName>
    </recommendedName>
</protein>
<dbReference type="InterPro" id="IPR029058">
    <property type="entry name" value="AB_hydrolase_fold"/>
</dbReference>
<dbReference type="Proteomes" id="UP000241587">
    <property type="component" value="Unassembled WGS sequence"/>
</dbReference>
<keyword evidence="2" id="KW-1185">Reference proteome</keyword>
<evidence type="ECO:0000313" key="1">
    <source>
        <dbReference type="EMBL" id="PTD02985.1"/>
    </source>
</evidence>
<dbReference type="PANTHER" id="PTHR12265">
    <property type="entry name" value="TRANSMEMBRANE PROTEIN 53"/>
    <property type="match status" value="1"/>
</dbReference>
<sequence length="291" mass="32515">MSGKKLPQLPGFNAINANILISNDSPENTPADHPAAILIYGWGDGQARHVGKYADGYRALFPHSKQIIILSPISDAMFTGLETRMRAMQVVIDNLNGLLDEKTAPILVHSMSNTGAISYATTLKAFADKQGRTLPHQLLVLDSTPGNPFWSWERLGKWSHAMAIGTAKFFPWPFVVTKGIWGFVLTLDVIFKKLIGSEPSGAFALRTVDDITYETLDSKRLYLYSKEDEIISHMDIEGYIAESQQRGYETRQELFDGTNHVGHMREHPEKYWKAIQGRGSGVMMNEGSERD</sequence>
<dbReference type="OMA" id="GDGMPKH"/>
<evidence type="ECO:0008006" key="3">
    <source>
        <dbReference type="Google" id="ProtNLM"/>
    </source>
</evidence>
<name>A0A2T4GHL4_FUSCU</name>
<proteinExistence type="predicted"/>